<keyword evidence="1" id="KW-0812">Transmembrane</keyword>
<keyword evidence="3" id="KW-1185">Reference proteome</keyword>
<dbReference type="PANTHER" id="PTHR31272:SF9">
    <property type="entry name" value="BLL1027 PROTEIN"/>
    <property type="match status" value="1"/>
</dbReference>
<gene>
    <name evidence="2" type="ORF">DK846_16605</name>
</gene>
<evidence type="ECO:0000256" key="1">
    <source>
        <dbReference type="SAM" id="Phobius"/>
    </source>
</evidence>
<feature type="transmembrane region" description="Helical" evidence="1">
    <location>
        <begin position="182"/>
        <end position="207"/>
    </location>
</feature>
<keyword evidence="1" id="KW-0472">Membrane</keyword>
<proteinExistence type="predicted"/>
<dbReference type="SUPFAM" id="SSF52833">
    <property type="entry name" value="Thioredoxin-like"/>
    <property type="match status" value="1"/>
</dbReference>
<dbReference type="InterPro" id="IPR051790">
    <property type="entry name" value="Cytochrome_c-biogenesis_DsbD"/>
</dbReference>
<dbReference type="EMBL" id="QGMY01000018">
    <property type="protein sequence ID" value="PWR69796.1"/>
    <property type="molecule type" value="Genomic_DNA"/>
</dbReference>
<name>A0A2V2MWL1_9EURY</name>
<dbReference type="InterPro" id="IPR036249">
    <property type="entry name" value="Thioredoxin-like_sf"/>
</dbReference>
<dbReference type="PANTHER" id="PTHR31272">
    <property type="entry name" value="CYTOCHROME C-TYPE BIOGENESIS PROTEIN HI_1454-RELATED"/>
    <property type="match status" value="1"/>
</dbReference>
<organism evidence="2 3">
    <name type="scientific">Methanospirillum lacunae</name>
    <dbReference type="NCBI Taxonomy" id="668570"/>
    <lineage>
        <taxon>Archaea</taxon>
        <taxon>Methanobacteriati</taxon>
        <taxon>Methanobacteriota</taxon>
        <taxon>Stenosarchaea group</taxon>
        <taxon>Methanomicrobia</taxon>
        <taxon>Methanomicrobiales</taxon>
        <taxon>Methanospirillaceae</taxon>
        <taxon>Methanospirillum</taxon>
    </lineage>
</organism>
<reference evidence="2 3" key="1">
    <citation type="submission" date="2018-05" db="EMBL/GenBank/DDBJ databases">
        <title>Draft genome of Methanospirillum lacunae Ki8-1.</title>
        <authorList>
            <person name="Dueholm M.S."/>
            <person name="Nielsen P.H."/>
            <person name="Bakmann L.F."/>
            <person name="Otzen D.E."/>
        </authorList>
    </citation>
    <scope>NUCLEOTIDE SEQUENCE [LARGE SCALE GENOMIC DNA]</scope>
    <source>
        <strain evidence="2 3">Ki8-1</strain>
    </source>
</reference>
<sequence>MSHYEVTTKMHTIKMVNVIGLILLLFSSLVVPGTATVYSASGTSILSDQLSVYLDDDSSLLTGNLPPKEVIFFTNSRCEACHEADEFLNKISGSHPEINIRIYDLFNNTANRTIFLSYKQLYHLDYLSTPSVMIGNLTLEGNRDIQNHLEEILTRQQEKIHSGGLEFILPSFSLSDKDEIPLSLIIGAGILDGINPCAFAVLIIMLINLMALKSRRAILVTGLIYTSAVFVFYFLSGLGIFSVIQTTGSAILFSIIAGSIALIAGLLMIKDALIPTDHPVLAIPESQAGRINKIINVATLPAAFLLGIMVGMFELPCTGGIYLSIISMISLHVDLFHSLVYLLVYNIAFIIPLLVILILVLFGLPPERVNEWRIEQRRALRGVIGIVLILFAVYILFGVLGRL</sequence>
<evidence type="ECO:0000313" key="2">
    <source>
        <dbReference type="EMBL" id="PWR69796.1"/>
    </source>
</evidence>
<evidence type="ECO:0000313" key="3">
    <source>
        <dbReference type="Proteomes" id="UP000245657"/>
    </source>
</evidence>
<feature type="transmembrane region" description="Helical" evidence="1">
    <location>
        <begin position="343"/>
        <end position="364"/>
    </location>
</feature>
<comment type="caution">
    <text evidence="2">The sequence shown here is derived from an EMBL/GenBank/DDBJ whole genome shotgun (WGS) entry which is preliminary data.</text>
</comment>
<feature type="transmembrane region" description="Helical" evidence="1">
    <location>
        <begin position="379"/>
        <end position="400"/>
    </location>
</feature>
<accession>A0A2V2MWL1</accession>
<feature type="transmembrane region" description="Helical" evidence="1">
    <location>
        <begin position="250"/>
        <end position="273"/>
    </location>
</feature>
<dbReference type="Proteomes" id="UP000245657">
    <property type="component" value="Unassembled WGS sequence"/>
</dbReference>
<keyword evidence="1" id="KW-1133">Transmembrane helix</keyword>
<dbReference type="AlphaFoldDB" id="A0A2V2MWL1"/>
<feature type="transmembrane region" description="Helical" evidence="1">
    <location>
        <begin position="219"/>
        <end position="244"/>
    </location>
</feature>
<protein>
    <submittedName>
        <fullName evidence="2">Uncharacterized protein</fullName>
    </submittedName>
</protein>
<dbReference type="Gene3D" id="3.40.30.10">
    <property type="entry name" value="Glutaredoxin"/>
    <property type="match status" value="1"/>
</dbReference>